<reference evidence="1" key="2">
    <citation type="submission" date="2021-04" db="EMBL/GenBank/DDBJ databases">
        <authorList>
            <person name="Gilroy R."/>
        </authorList>
    </citation>
    <scope>NUCLEOTIDE SEQUENCE</scope>
    <source>
        <strain evidence="1">ChiBcec8-14828</strain>
    </source>
</reference>
<comment type="caution">
    <text evidence="1">The sequence shown here is derived from an EMBL/GenBank/DDBJ whole genome shotgun (WGS) entry which is preliminary data.</text>
</comment>
<accession>A0A9D2M1U7</accession>
<dbReference type="AlphaFoldDB" id="A0A9D2M1U7"/>
<evidence type="ECO:0000313" key="2">
    <source>
        <dbReference type="Proteomes" id="UP000824209"/>
    </source>
</evidence>
<protein>
    <submittedName>
        <fullName evidence="1">Uncharacterized protein</fullName>
    </submittedName>
</protein>
<evidence type="ECO:0000313" key="1">
    <source>
        <dbReference type="EMBL" id="HJB39388.1"/>
    </source>
</evidence>
<dbReference type="EMBL" id="DWYA01000032">
    <property type="protein sequence ID" value="HJB39388.1"/>
    <property type="molecule type" value="Genomic_DNA"/>
</dbReference>
<organism evidence="1 2">
    <name type="scientific">Candidatus Ruthenibacterium avium</name>
    <dbReference type="NCBI Taxonomy" id="2838751"/>
    <lineage>
        <taxon>Bacteria</taxon>
        <taxon>Bacillati</taxon>
        <taxon>Bacillota</taxon>
        <taxon>Clostridia</taxon>
        <taxon>Eubacteriales</taxon>
        <taxon>Oscillospiraceae</taxon>
        <taxon>Ruthenibacterium</taxon>
    </lineage>
</organism>
<dbReference type="Proteomes" id="UP000824209">
    <property type="component" value="Unassembled WGS sequence"/>
</dbReference>
<sequence>MTPQKIRIAFEHKKPDRYQQAYEAVREIMSSTAVTRSRKLQKIAMVIDAAESGMQRRNDRSGRCAP</sequence>
<proteinExistence type="predicted"/>
<gene>
    <name evidence="1" type="ORF">H9943_03215</name>
</gene>
<name>A0A9D2M1U7_9FIRM</name>
<reference evidence="1" key="1">
    <citation type="journal article" date="2021" name="PeerJ">
        <title>Extensive microbial diversity within the chicken gut microbiome revealed by metagenomics and culture.</title>
        <authorList>
            <person name="Gilroy R."/>
            <person name="Ravi A."/>
            <person name="Getino M."/>
            <person name="Pursley I."/>
            <person name="Horton D.L."/>
            <person name="Alikhan N.F."/>
            <person name="Baker D."/>
            <person name="Gharbi K."/>
            <person name="Hall N."/>
            <person name="Watson M."/>
            <person name="Adriaenssens E.M."/>
            <person name="Foster-Nyarko E."/>
            <person name="Jarju S."/>
            <person name="Secka A."/>
            <person name="Antonio M."/>
            <person name="Oren A."/>
            <person name="Chaudhuri R.R."/>
            <person name="La Ragione R."/>
            <person name="Hildebrand F."/>
            <person name="Pallen M.J."/>
        </authorList>
    </citation>
    <scope>NUCLEOTIDE SEQUENCE</scope>
    <source>
        <strain evidence="1">ChiBcec8-14828</strain>
    </source>
</reference>